<dbReference type="GO" id="GO:0046933">
    <property type="term" value="F:proton-transporting ATP synthase activity, rotational mechanism"/>
    <property type="evidence" value="ECO:0007669"/>
    <property type="project" value="UniProtKB-UniRule"/>
</dbReference>
<dbReference type="InterPro" id="IPR002146">
    <property type="entry name" value="ATP_synth_b/b'su_bac/chlpt"/>
</dbReference>
<dbReference type="AlphaFoldDB" id="A0A9J6PDW0"/>
<dbReference type="InterPro" id="IPR050059">
    <property type="entry name" value="ATP_synthase_B_chain"/>
</dbReference>
<evidence type="ECO:0000256" key="7">
    <source>
        <dbReference type="ARBA" id="ARBA00023065"/>
    </source>
</evidence>
<keyword evidence="6 13" id="KW-1133">Transmembrane helix</keyword>
<comment type="similarity">
    <text evidence="1 13 14">Belongs to the ATPase B chain family.</text>
</comment>
<dbReference type="GO" id="GO:0012505">
    <property type="term" value="C:endomembrane system"/>
    <property type="evidence" value="ECO:0007669"/>
    <property type="project" value="UniProtKB-SubCell"/>
</dbReference>
<keyword evidence="3 13" id="KW-0138">CF(0)</keyword>
<protein>
    <recommendedName>
        <fullName evidence="13">ATP synthase subunit b</fullName>
    </recommendedName>
    <alternativeName>
        <fullName evidence="13">ATP synthase F(0) sector subunit b</fullName>
    </alternativeName>
    <alternativeName>
        <fullName evidence="13">ATPase subunit I</fullName>
    </alternativeName>
    <alternativeName>
        <fullName evidence="13">F-type ATPase subunit b</fullName>
        <shortName evidence="13">F-ATPase subunit b</shortName>
    </alternativeName>
</protein>
<comment type="caution">
    <text evidence="16">The sequence shown here is derived from an EMBL/GenBank/DDBJ whole genome shotgun (WGS) entry which is preliminary data.</text>
</comment>
<comment type="subunit">
    <text evidence="13">F-type ATPases have 2 components, F(1) - the catalytic core - and F(0) - the membrane proton channel. F(1) has five subunits: alpha(3), beta(3), gamma(1), delta(1), epsilon(1). F(0) has three main subunits: a(1), b(2) and c(10-14). The alpha and beta chains form an alternating ring which encloses part of the gamma chain. F(1) is attached to F(0) by a central stalk formed by the gamma and epsilon chains, while a peripheral stalk is formed by the delta and b chains.</text>
</comment>
<keyword evidence="5 13" id="KW-0375">Hydrogen ion transport</keyword>
<dbReference type="PANTHER" id="PTHR33445">
    <property type="entry name" value="ATP SYNTHASE SUBUNIT B', CHLOROPLASTIC"/>
    <property type="match status" value="1"/>
</dbReference>
<evidence type="ECO:0000256" key="3">
    <source>
        <dbReference type="ARBA" id="ARBA00022547"/>
    </source>
</evidence>
<evidence type="ECO:0000256" key="15">
    <source>
        <dbReference type="SAM" id="Coils"/>
    </source>
</evidence>
<keyword evidence="9 13" id="KW-0066">ATP synthesis</keyword>
<dbReference type="HAMAP" id="MF_01398">
    <property type="entry name" value="ATP_synth_b_bprime"/>
    <property type="match status" value="1"/>
</dbReference>
<dbReference type="RefSeq" id="WP_269333553.1">
    <property type="nucleotide sequence ID" value="NZ_JAMZFT010000003.1"/>
</dbReference>
<evidence type="ECO:0000256" key="12">
    <source>
        <dbReference type="ARBA" id="ARBA00037847"/>
    </source>
</evidence>
<comment type="function">
    <text evidence="10 13">F(1)F(0) ATP synthase produces ATP from ADP in the presence of a proton or sodium gradient. F-type ATPases consist of two structural domains, F(1) containing the extramembraneous catalytic core and F(0) containing the membrane proton channel, linked together by a central stalk and a peripheral stalk. During catalysis, ATP synthesis in the catalytic domain of F(1) is coupled via a rotary mechanism of the central stalk subunits to proton translocation.</text>
</comment>
<keyword evidence="15" id="KW-0175">Coiled coil</keyword>
<dbReference type="GO" id="GO:0046961">
    <property type="term" value="F:proton-transporting ATPase activity, rotational mechanism"/>
    <property type="evidence" value="ECO:0007669"/>
    <property type="project" value="TreeGrafter"/>
</dbReference>
<evidence type="ECO:0000256" key="14">
    <source>
        <dbReference type="RuleBase" id="RU003848"/>
    </source>
</evidence>
<proteinExistence type="inferred from homology"/>
<dbReference type="CDD" id="cd06503">
    <property type="entry name" value="ATP-synt_Fo_b"/>
    <property type="match status" value="1"/>
</dbReference>
<feature type="coiled-coil region" evidence="15">
    <location>
        <begin position="75"/>
        <end position="146"/>
    </location>
</feature>
<evidence type="ECO:0000256" key="10">
    <source>
        <dbReference type="ARBA" id="ARBA00025198"/>
    </source>
</evidence>
<sequence>MATEPKTQDGTIATTLVEAEHAKGTLPQFKPEDFAPQLVWLVLTFVALYLLMSRVALPRIGGVLEQRRNAIDYDLDRAKDLRDEAETALKEYEEELAAARAKAQAIAADTREKVAARAAEAEAKAEEKMSAKLAEAEERIAKTRDAAMANISAVAVDTAEAIVAELLGKADPDRIKAAVDAETKA</sequence>
<evidence type="ECO:0000256" key="4">
    <source>
        <dbReference type="ARBA" id="ARBA00022692"/>
    </source>
</evidence>
<dbReference type="PANTHER" id="PTHR33445:SF1">
    <property type="entry name" value="ATP SYNTHASE SUBUNIT B"/>
    <property type="match status" value="1"/>
</dbReference>
<reference evidence="16" key="1">
    <citation type="submission" date="2022-06" db="EMBL/GenBank/DDBJ databases">
        <title>Isolation and Genomics of Futiania mangrovii gen. nov., sp. nov., a Rare and Metabolically-versatile member in the Class Alphaproteobacteria.</title>
        <authorList>
            <person name="Liu L."/>
            <person name="Huang W.-C."/>
            <person name="Pan J."/>
            <person name="Li J."/>
            <person name="Huang Y."/>
            <person name="Du H."/>
            <person name="Liu Y."/>
            <person name="Li M."/>
        </authorList>
    </citation>
    <scope>NUCLEOTIDE SEQUENCE</scope>
    <source>
        <strain evidence="16">FT118</strain>
    </source>
</reference>
<dbReference type="Proteomes" id="UP001055804">
    <property type="component" value="Unassembled WGS sequence"/>
</dbReference>
<dbReference type="EMBL" id="JAMZFT010000003">
    <property type="protein sequence ID" value="MCP1337589.1"/>
    <property type="molecule type" value="Genomic_DNA"/>
</dbReference>
<evidence type="ECO:0000256" key="8">
    <source>
        <dbReference type="ARBA" id="ARBA00023136"/>
    </source>
</evidence>
<evidence type="ECO:0000313" key="16">
    <source>
        <dbReference type="EMBL" id="MCP1337589.1"/>
    </source>
</evidence>
<comment type="function">
    <text evidence="11">Component of the F(0) channel, it forms part of the peripheral stalk, linking F(1) to F(0). The b'-subunit is a diverged and duplicated form of b found in plants and photosynthetic bacteria.</text>
</comment>
<evidence type="ECO:0000256" key="1">
    <source>
        <dbReference type="ARBA" id="ARBA00005513"/>
    </source>
</evidence>
<evidence type="ECO:0000313" key="17">
    <source>
        <dbReference type="Proteomes" id="UP001055804"/>
    </source>
</evidence>
<dbReference type="GO" id="GO:0005886">
    <property type="term" value="C:plasma membrane"/>
    <property type="evidence" value="ECO:0007669"/>
    <property type="project" value="UniProtKB-SubCell"/>
</dbReference>
<name>A0A9J6PDW0_9PROT</name>
<keyword evidence="13" id="KW-1003">Cell membrane</keyword>
<evidence type="ECO:0000256" key="6">
    <source>
        <dbReference type="ARBA" id="ARBA00022989"/>
    </source>
</evidence>
<keyword evidence="8 13" id="KW-0472">Membrane</keyword>
<evidence type="ECO:0000256" key="2">
    <source>
        <dbReference type="ARBA" id="ARBA00022448"/>
    </source>
</evidence>
<evidence type="ECO:0000256" key="11">
    <source>
        <dbReference type="ARBA" id="ARBA00025614"/>
    </source>
</evidence>
<evidence type="ECO:0000256" key="13">
    <source>
        <dbReference type="HAMAP-Rule" id="MF_01398"/>
    </source>
</evidence>
<feature type="transmembrane region" description="Helical" evidence="13">
    <location>
        <begin position="38"/>
        <end position="57"/>
    </location>
</feature>
<keyword evidence="17" id="KW-1185">Reference proteome</keyword>
<evidence type="ECO:0000256" key="5">
    <source>
        <dbReference type="ARBA" id="ARBA00022781"/>
    </source>
</evidence>
<comment type="subcellular location">
    <subcellularLocation>
        <location evidence="13">Cell membrane</location>
        <topology evidence="13">Single-pass membrane protein</topology>
    </subcellularLocation>
    <subcellularLocation>
        <location evidence="12">Endomembrane system</location>
        <topology evidence="12">Single-pass membrane protein</topology>
    </subcellularLocation>
</comment>
<keyword evidence="2 13" id="KW-0813">Transport</keyword>
<dbReference type="GO" id="GO:0045259">
    <property type="term" value="C:proton-transporting ATP synthase complex"/>
    <property type="evidence" value="ECO:0007669"/>
    <property type="project" value="UniProtKB-KW"/>
</dbReference>
<gene>
    <name evidence="13" type="primary">atpF</name>
    <name evidence="16" type="ORF">NJQ99_14295</name>
</gene>
<dbReference type="Pfam" id="PF00430">
    <property type="entry name" value="ATP-synt_B"/>
    <property type="match status" value="1"/>
</dbReference>
<organism evidence="16 17">
    <name type="scientific">Futiania mangrovi</name>
    <dbReference type="NCBI Taxonomy" id="2959716"/>
    <lineage>
        <taxon>Bacteria</taxon>
        <taxon>Pseudomonadati</taxon>
        <taxon>Pseudomonadota</taxon>
        <taxon>Alphaproteobacteria</taxon>
        <taxon>Futianiales</taxon>
        <taxon>Futianiaceae</taxon>
        <taxon>Futiania</taxon>
    </lineage>
</organism>
<evidence type="ECO:0000256" key="9">
    <source>
        <dbReference type="ARBA" id="ARBA00023310"/>
    </source>
</evidence>
<keyword evidence="4 13" id="KW-0812">Transmembrane</keyword>
<accession>A0A9J6PDW0</accession>
<keyword evidence="7 13" id="KW-0406">Ion transport</keyword>